<proteinExistence type="predicted"/>
<dbReference type="InterPro" id="IPR014710">
    <property type="entry name" value="RmlC-like_jellyroll"/>
</dbReference>
<keyword evidence="3" id="KW-1185">Reference proteome</keyword>
<evidence type="ECO:0000313" key="2">
    <source>
        <dbReference type="EMBL" id="RXH56762.1"/>
    </source>
</evidence>
<dbReference type="OrthoDB" id="120547at2"/>
<reference evidence="2 3" key="1">
    <citation type="submission" date="2018-11" db="EMBL/GenBank/DDBJ databases">
        <authorList>
            <person name="Mardanov A.V."/>
            <person name="Ravin N.V."/>
            <person name="Dedysh S.N."/>
        </authorList>
    </citation>
    <scope>NUCLEOTIDE SEQUENCE [LARGE SCALE GENOMIC DNA]</scope>
    <source>
        <strain evidence="2 3">AF10</strain>
    </source>
</reference>
<dbReference type="Gene3D" id="2.60.120.10">
    <property type="entry name" value="Jelly Rolls"/>
    <property type="match status" value="1"/>
</dbReference>
<evidence type="ECO:0000313" key="3">
    <source>
        <dbReference type="Proteomes" id="UP000289437"/>
    </source>
</evidence>
<reference evidence="3" key="2">
    <citation type="submission" date="2019-02" db="EMBL/GenBank/DDBJ databases">
        <title>Granulicella sibirica sp. nov., a psychrotolerant acidobacterium isolated from an organic soil layer in forested tundra, West Siberia.</title>
        <authorList>
            <person name="Oshkin I.Y."/>
            <person name="Kulichevskaya I.S."/>
            <person name="Rijpstra W.I.C."/>
            <person name="Sinninghe Damste J.S."/>
            <person name="Rakitin A.L."/>
            <person name="Ravin N.V."/>
            <person name="Dedysh S.N."/>
        </authorList>
    </citation>
    <scope>NUCLEOTIDE SEQUENCE [LARGE SCALE GENOMIC DNA]</scope>
    <source>
        <strain evidence="3">AF10</strain>
    </source>
</reference>
<gene>
    <name evidence="2" type="ORF">GRAN_0072</name>
</gene>
<dbReference type="Proteomes" id="UP000289437">
    <property type="component" value="Unassembled WGS sequence"/>
</dbReference>
<dbReference type="InterPro" id="IPR011051">
    <property type="entry name" value="RmlC_Cupin_sf"/>
</dbReference>
<dbReference type="AlphaFoldDB" id="A0A4Q0T1T2"/>
<dbReference type="InterPro" id="IPR006311">
    <property type="entry name" value="TAT_signal"/>
</dbReference>
<protein>
    <submittedName>
        <fullName evidence="2">Cupin 2 conserved barrel domain protein</fullName>
    </submittedName>
</protein>
<dbReference type="CDD" id="cd02209">
    <property type="entry name" value="cupin_XRE_C"/>
    <property type="match status" value="1"/>
</dbReference>
<dbReference type="Pfam" id="PF07883">
    <property type="entry name" value="Cupin_2"/>
    <property type="match status" value="1"/>
</dbReference>
<dbReference type="EMBL" id="RDSM01000001">
    <property type="protein sequence ID" value="RXH56762.1"/>
    <property type="molecule type" value="Genomic_DNA"/>
</dbReference>
<dbReference type="RefSeq" id="WP_161570785.1">
    <property type="nucleotide sequence ID" value="NZ_RDSM01000001.1"/>
</dbReference>
<dbReference type="PROSITE" id="PS51318">
    <property type="entry name" value="TAT"/>
    <property type="match status" value="1"/>
</dbReference>
<comment type="caution">
    <text evidence="2">The sequence shown here is derived from an EMBL/GenBank/DDBJ whole genome shotgun (WGS) entry which is preliminary data.</text>
</comment>
<accession>A0A4Q0T1T2</accession>
<evidence type="ECO:0000259" key="1">
    <source>
        <dbReference type="Pfam" id="PF07883"/>
    </source>
</evidence>
<dbReference type="InterPro" id="IPR013096">
    <property type="entry name" value="Cupin_2"/>
</dbReference>
<name>A0A4Q0T1T2_9BACT</name>
<feature type="domain" description="Cupin type-2" evidence="1">
    <location>
        <begin position="78"/>
        <end position="145"/>
    </location>
</feature>
<organism evidence="2 3">
    <name type="scientific">Granulicella sibirica</name>
    <dbReference type="NCBI Taxonomy" id="2479048"/>
    <lineage>
        <taxon>Bacteria</taxon>
        <taxon>Pseudomonadati</taxon>
        <taxon>Acidobacteriota</taxon>
        <taxon>Terriglobia</taxon>
        <taxon>Terriglobales</taxon>
        <taxon>Acidobacteriaceae</taxon>
        <taxon>Granulicella</taxon>
    </lineage>
</organism>
<sequence length="155" mass="16674">MSSLNRRDLVAALAALTVTRSTAEAQAIVPPGETVLATPKVFSYEDLPVKKNPNRSETRPVLQGTLPTGEAIELHETVLAVGGTPNPPHQHRQSDIILIRKGTIAFEHDGKAEHAGPGAVIFVGSETMHTVRNVGEEPAEYFVIVIGREAQKQLV</sequence>
<dbReference type="SUPFAM" id="SSF51182">
    <property type="entry name" value="RmlC-like cupins"/>
    <property type="match status" value="1"/>
</dbReference>